<dbReference type="Pfam" id="PF03960">
    <property type="entry name" value="ArsC"/>
    <property type="match status" value="1"/>
</dbReference>
<dbReference type="InterPro" id="IPR036249">
    <property type="entry name" value="Thioredoxin-like_sf"/>
</dbReference>
<dbReference type="RefSeq" id="WP_167951918.1">
    <property type="nucleotide sequence ID" value="NZ_JAATJE010000001.1"/>
</dbReference>
<dbReference type="PANTHER" id="PTHR30041:SF8">
    <property type="entry name" value="PROTEIN YFFB"/>
    <property type="match status" value="1"/>
</dbReference>
<reference evidence="3 4" key="1">
    <citation type="submission" date="2020-03" db="EMBL/GenBank/DDBJ databases">
        <title>Genomic Encyclopedia of Type Strains, Phase IV (KMG-IV): sequencing the most valuable type-strain genomes for metagenomic binning, comparative biology and taxonomic classification.</title>
        <authorList>
            <person name="Goeker M."/>
        </authorList>
    </citation>
    <scope>NUCLEOTIDE SEQUENCE [LARGE SCALE GENOMIC DNA]</scope>
    <source>
        <strain evidence="3 4">DSM 27651</strain>
    </source>
</reference>
<evidence type="ECO:0000256" key="1">
    <source>
        <dbReference type="ARBA" id="ARBA00007198"/>
    </source>
</evidence>
<dbReference type="Proteomes" id="UP000734218">
    <property type="component" value="Unassembled WGS sequence"/>
</dbReference>
<protein>
    <submittedName>
        <fullName evidence="3">Arsenate reductase</fullName>
        <ecNumber evidence="3">1.20.4.1</ecNumber>
    </submittedName>
</protein>
<dbReference type="GO" id="GO:0008794">
    <property type="term" value="F:arsenate reductase (glutaredoxin) activity"/>
    <property type="evidence" value="ECO:0007669"/>
    <property type="project" value="UniProtKB-EC"/>
</dbReference>
<dbReference type="EC" id="1.20.4.1" evidence="3"/>
<proteinExistence type="inferred from homology"/>
<gene>
    <name evidence="3" type="ORF">GGR88_000090</name>
</gene>
<dbReference type="InterPro" id="IPR006660">
    <property type="entry name" value="Arsenate_reductase-like"/>
</dbReference>
<keyword evidence="4" id="KW-1185">Reference proteome</keyword>
<dbReference type="NCBIfam" id="TIGR01617">
    <property type="entry name" value="arsC_related"/>
    <property type="match status" value="1"/>
</dbReference>
<sequence length="117" mass="12812">MTPVLHGIPNCDTMRKARAWLSAAGIAHSFHDHRRDGVDKAVLMRAVAEHGWDAVLNRKGTSFRALPDAAKADLDGERATGLMIEHPSTIRRPLLDLGDRTVLGFSADHYQALFSVA</sequence>
<accession>A0ABX0XIN9</accession>
<evidence type="ECO:0000256" key="2">
    <source>
        <dbReference type="PROSITE-ProRule" id="PRU01282"/>
    </source>
</evidence>
<dbReference type="CDD" id="cd03035">
    <property type="entry name" value="ArsC_Yffb"/>
    <property type="match status" value="1"/>
</dbReference>
<evidence type="ECO:0000313" key="4">
    <source>
        <dbReference type="Proteomes" id="UP000734218"/>
    </source>
</evidence>
<evidence type="ECO:0000313" key="3">
    <source>
        <dbReference type="EMBL" id="NJC32616.1"/>
    </source>
</evidence>
<dbReference type="Gene3D" id="3.40.30.10">
    <property type="entry name" value="Glutaredoxin"/>
    <property type="match status" value="1"/>
</dbReference>
<comment type="similarity">
    <text evidence="1 2">Belongs to the ArsC family.</text>
</comment>
<name>A0ABX0XIN9_9SPHN</name>
<organism evidence="3 4">
    <name type="scientific">Sphingomonas jejuensis</name>
    <dbReference type="NCBI Taxonomy" id="904715"/>
    <lineage>
        <taxon>Bacteria</taxon>
        <taxon>Pseudomonadati</taxon>
        <taxon>Pseudomonadota</taxon>
        <taxon>Alphaproteobacteria</taxon>
        <taxon>Sphingomonadales</taxon>
        <taxon>Sphingomonadaceae</taxon>
        <taxon>Sphingomonas</taxon>
    </lineage>
</organism>
<keyword evidence="3" id="KW-0560">Oxidoreductase</keyword>
<dbReference type="EMBL" id="JAATJE010000001">
    <property type="protein sequence ID" value="NJC32616.1"/>
    <property type="molecule type" value="Genomic_DNA"/>
</dbReference>
<comment type="caution">
    <text evidence="3">The sequence shown here is derived from an EMBL/GenBank/DDBJ whole genome shotgun (WGS) entry which is preliminary data.</text>
</comment>
<dbReference type="InterPro" id="IPR006504">
    <property type="entry name" value="Tscrpt_reg_Spx/MgsR"/>
</dbReference>
<dbReference type="PROSITE" id="PS51353">
    <property type="entry name" value="ARSC"/>
    <property type="match status" value="1"/>
</dbReference>
<dbReference type="SUPFAM" id="SSF52833">
    <property type="entry name" value="Thioredoxin-like"/>
    <property type="match status" value="1"/>
</dbReference>
<dbReference type="PANTHER" id="PTHR30041">
    <property type="entry name" value="ARSENATE REDUCTASE"/>
    <property type="match status" value="1"/>
</dbReference>